<dbReference type="AlphaFoldDB" id="A0A834Y6H1"/>
<sequence>MISGSTLSKNKKSHGYWPKYGKSLTIIIPSVSPGKITQCKWIFGNGKRFIEDIRSAEWNSKIIYLGEKDNSCSFKINNVTDEFTRSSVIHTIYHLDNNEEKIVEDFIEISDSRSLLIEQIKSLFQKNSK</sequence>
<proteinExistence type="predicted"/>
<comment type="caution">
    <text evidence="1">The sequence shown here is derived from an EMBL/GenBank/DDBJ whole genome shotgun (WGS) entry which is preliminary data.</text>
</comment>
<keyword evidence="2" id="KW-1185">Reference proteome</keyword>
<name>A0A834Y6H1_APHGI</name>
<accession>A0A834Y6H1</accession>
<reference evidence="1 2" key="1">
    <citation type="submission" date="2020-08" db="EMBL/GenBank/DDBJ databases">
        <title>Aphidius gifuensis genome sequencing and assembly.</title>
        <authorList>
            <person name="Du Z."/>
        </authorList>
    </citation>
    <scope>NUCLEOTIDE SEQUENCE [LARGE SCALE GENOMIC DNA]</scope>
    <source>
        <strain evidence="1">YNYX2018</strain>
        <tissue evidence="1">Adults</tissue>
    </source>
</reference>
<dbReference type="Proteomes" id="UP000639338">
    <property type="component" value="Unassembled WGS sequence"/>
</dbReference>
<evidence type="ECO:0000313" key="2">
    <source>
        <dbReference type="Proteomes" id="UP000639338"/>
    </source>
</evidence>
<gene>
    <name evidence="1" type="ORF">HCN44_009537</name>
</gene>
<organism evidence="1 2">
    <name type="scientific">Aphidius gifuensis</name>
    <name type="common">Parasitoid wasp</name>
    <dbReference type="NCBI Taxonomy" id="684658"/>
    <lineage>
        <taxon>Eukaryota</taxon>
        <taxon>Metazoa</taxon>
        <taxon>Ecdysozoa</taxon>
        <taxon>Arthropoda</taxon>
        <taxon>Hexapoda</taxon>
        <taxon>Insecta</taxon>
        <taxon>Pterygota</taxon>
        <taxon>Neoptera</taxon>
        <taxon>Endopterygota</taxon>
        <taxon>Hymenoptera</taxon>
        <taxon>Apocrita</taxon>
        <taxon>Ichneumonoidea</taxon>
        <taxon>Braconidae</taxon>
        <taxon>Aphidiinae</taxon>
        <taxon>Aphidius</taxon>
    </lineage>
</organism>
<evidence type="ECO:0000313" key="1">
    <source>
        <dbReference type="EMBL" id="KAF7998139.1"/>
    </source>
</evidence>
<protein>
    <submittedName>
        <fullName evidence="1">Uncharacterized protein</fullName>
    </submittedName>
</protein>
<dbReference type="EMBL" id="JACMRX010000001">
    <property type="protein sequence ID" value="KAF7998139.1"/>
    <property type="molecule type" value="Genomic_DNA"/>
</dbReference>